<sequence length="91" mass="10002">MTPPQISQFLEDCIIKDDTNDSGLNADTLYGLYVSWCSLNRKVPLPDHAFRTALRIAGLQTEKNGKGKKGIFQGLRMTGPAAVDYILNSSD</sequence>
<dbReference type="RefSeq" id="WP_306961453.1">
    <property type="nucleotide sequence ID" value="NZ_JAUSRG010000005.1"/>
</dbReference>
<organism evidence="1 4">
    <name type="scientific">Arthrobacter bambusae</name>
    <dbReference type="NCBI Taxonomy" id="1338426"/>
    <lineage>
        <taxon>Bacteria</taxon>
        <taxon>Bacillati</taxon>
        <taxon>Actinomycetota</taxon>
        <taxon>Actinomycetes</taxon>
        <taxon>Micrococcales</taxon>
        <taxon>Micrococcaceae</taxon>
        <taxon>Arthrobacter</taxon>
    </lineage>
</organism>
<name>A0AAW8DJ17_9MICC</name>
<comment type="caution">
    <text evidence="1">The sequence shown here is derived from an EMBL/GenBank/DDBJ whole genome shotgun (WGS) entry which is preliminary data.</text>
</comment>
<accession>A0AAW8DJ17</accession>
<gene>
    <name evidence="1" type="ORF">J2S90_002390</name>
    <name evidence="2" type="ORF">J2S93_001978</name>
</gene>
<proteinExistence type="predicted"/>
<evidence type="ECO:0000313" key="4">
    <source>
        <dbReference type="Proteomes" id="UP001242995"/>
    </source>
</evidence>
<dbReference type="Proteomes" id="UP001230951">
    <property type="component" value="Unassembled WGS sequence"/>
</dbReference>
<evidence type="ECO:0000313" key="2">
    <source>
        <dbReference type="EMBL" id="MDQ0180556.1"/>
    </source>
</evidence>
<dbReference type="EMBL" id="JAUSTF010000003">
    <property type="protein sequence ID" value="MDQ0180556.1"/>
    <property type="molecule type" value="Genomic_DNA"/>
</dbReference>
<dbReference type="Proteomes" id="UP001242995">
    <property type="component" value="Unassembled WGS sequence"/>
</dbReference>
<reference evidence="1 3" key="1">
    <citation type="submission" date="2023-07" db="EMBL/GenBank/DDBJ databases">
        <title>Sorghum-associated microbial communities from plants grown in Nebraska, USA.</title>
        <authorList>
            <person name="Schachtman D."/>
        </authorList>
    </citation>
    <scope>NUCLEOTIDE SEQUENCE</scope>
    <source>
        <strain evidence="1">DS1006</strain>
        <strain evidence="2 3">DS1016</strain>
    </source>
</reference>
<dbReference type="AlphaFoldDB" id="A0AAW8DJ17"/>
<dbReference type="EMBL" id="JAUSRG010000005">
    <property type="protein sequence ID" value="MDP9905424.1"/>
    <property type="molecule type" value="Genomic_DNA"/>
</dbReference>
<evidence type="ECO:0008006" key="5">
    <source>
        <dbReference type="Google" id="ProtNLM"/>
    </source>
</evidence>
<evidence type="ECO:0000313" key="3">
    <source>
        <dbReference type="Proteomes" id="UP001230951"/>
    </source>
</evidence>
<protein>
    <recommendedName>
        <fullName evidence="5">DNA primase/nucleoside triphosphatase C-terminal domain-containing protein</fullName>
    </recommendedName>
</protein>
<keyword evidence="3" id="KW-1185">Reference proteome</keyword>
<evidence type="ECO:0000313" key="1">
    <source>
        <dbReference type="EMBL" id="MDP9905424.1"/>
    </source>
</evidence>